<reference evidence="2" key="1">
    <citation type="submission" date="2015-04" db="UniProtKB">
        <authorList>
            <consortium name="EnsemblPlants"/>
        </authorList>
    </citation>
    <scope>IDENTIFICATION</scope>
    <source>
        <strain evidence="2">SL10</strain>
    </source>
</reference>
<keyword evidence="3" id="KW-1185">Reference proteome</keyword>
<organism evidence="2">
    <name type="scientific">Oryza nivara</name>
    <name type="common">Indian wild rice</name>
    <name type="synonym">Oryza sativa f. spontanea</name>
    <dbReference type="NCBI Taxonomy" id="4536"/>
    <lineage>
        <taxon>Eukaryota</taxon>
        <taxon>Viridiplantae</taxon>
        <taxon>Streptophyta</taxon>
        <taxon>Embryophyta</taxon>
        <taxon>Tracheophyta</taxon>
        <taxon>Spermatophyta</taxon>
        <taxon>Magnoliopsida</taxon>
        <taxon>Liliopsida</taxon>
        <taxon>Poales</taxon>
        <taxon>Poaceae</taxon>
        <taxon>BOP clade</taxon>
        <taxon>Oryzoideae</taxon>
        <taxon>Oryzeae</taxon>
        <taxon>Oryzinae</taxon>
        <taxon>Oryza</taxon>
    </lineage>
</organism>
<feature type="compositionally biased region" description="Basic residues" evidence="1">
    <location>
        <begin position="130"/>
        <end position="148"/>
    </location>
</feature>
<dbReference type="AlphaFoldDB" id="A0A0E0IYN0"/>
<protein>
    <submittedName>
        <fullName evidence="2">Uncharacterized protein</fullName>
    </submittedName>
</protein>
<dbReference type="Proteomes" id="UP000006591">
    <property type="component" value="Chromosome 11"/>
</dbReference>
<evidence type="ECO:0000313" key="2">
    <source>
        <dbReference type="EnsemblPlants" id="ONIVA11G04170.1"/>
    </source>
</evidence>
<feature type="compositionally biased region" description="Pro residues" evidence="1">
    <location>
        <begin position="78"/>
        <end position="87"/>
    </location>
</feature>
<name>A0A0E0IYN0_ORYNI</name>
<sequence>MSPPAIAVLYDHHGPPDKVLRVAELPRRRLATVMCACGCWPPPSTPPTSTALRASTPFALPSPPSLQATRGSARSTPSTPPSIPRSSPPVTGSSLPRSDVPPQYAATITVNPLTAPRMLQDSTLPWRSIRSARRRHGSRGHGRRHTRTTRGLAASACYAGGGGEGEQEDKAEMATTRLSLELGKVGIQSSSPCSSSSSADHPAMQPAAAATANKIPTRHMLLSWRPMTSVVAVSWFTVANTVSPTSPFLTTISTFACIPFHN</sequence>
<feature type="region of interest" description="Disordered" evidence="1">
    <location>
        <begin position="124"/>
        <end position="152"/>
    </location>
</feature>
<dbReference type="HOGENOM" id="CLU_092956_0_0_1"/>
<accession>A0A0E0IYN0</accession>
<reference evidence="2" key="2">
    <citation type="submission" date="2018-04" db="EMBL/GenBank/DDBJ databases">
        <title>OnivRS2 (Oryza nivara Reference Sequence Version 2).</title>
        <authorList>
            <person name="Zhang J."/>
            <person name="Kudrna D."/>
            <person name="Lee S."/>
            <person name="Talag J."/>
            <person name="Rajasekar S."/>
            <person name="Welchert J."/>
            <person name="Hsing Y.-I."/>
            <person name="Wing R.A."/>
        </authorList>
    </citation>
    <scope>NUCLEOTIDE SEQUENCE [LARGE SCALE GENOMIC DNA]</scope>
    <source>
        <strain evidence="2">SL10</strain>
    </source>
</reference>
<feature type="region of interest" description="Disordered" evidence="1">
    <location>
        <begin position="47"/>
        <end position="102"/>
    </location>
</feature>
<dbReference type="STRING" id="4536.A0A0E0IYN0"/>
<evidence type="ECO:0000313" key="3">
    <source>
        <dbReference type="Proteomes" id="UP000006591"/>
    </source>
</evidence>
<feature type="region of interest" description="Disordered" evidence="1">
    <location>
        <begin position="189"/>
        <end position="209"/>
    </location>
</feature>
<dbReference type="Gramene" id="ONIVA11G04170.1">
    <property type="protein sequence ID" value="ONIVA11G04170.1"/>
    <property type="gene ID" value="ONIVA11G04170"/>
</dbReference>
<dbReference type="EnsemblPlants" id="ONIVA11G04170.1">
    <property type="protein sequence ID" value="ONIVA11G04170.1"/>
    <property type="gene ID" value="ONIVA11G04170"/>
</dbReference>
<proteinExistence type="predicted"/>
<evidence type="ECO:0000256" key="1">
    <source>
        <dbReference type="SAM" id="MobiDB-lite"/>
    </source>
</evidence>